<organism evidence="1 2">
    <name type="scientific">Halopseudomonas salina</name>
    <dbReference type="NCBI Taxonomy" id="1323744"/>
    <lineage>
        <taxon>Bacteria</taxon>
        <taxon>Pseudomonadati</taxon>
        <taxon>Pseudomonadota</taxon>
        <taxon>Gammaproteobacteria</taxon>
        <taxon>Pseudomonadales</taxon>
        <taxon>Pseudomonadaceae</taxon>
        <taxon>Halopseudomonas</taxon>
    </lineage>
</organism>
<evidence type="ECO:0000313" key="2">
    <source>
        <dbReference type="Proteomes" id="UP000638188"/>
    </source>
</evidence>
<sequence length="73" mass="7939">MLAATQACKANRWYRGLTWLALGAMLLGGMGAALAHKLGLDWVGGFERITQSGYHSWLLITAVMGLSRSWSQS</sequence>
<dbReference type="Proteomes" id="UP000638188">
    <property type="component" value="Unassembled WGS sequence"/>
</dbReference>
<dbReference type="EMBL" id="BMFF01000008">
    <property type="protein sequence ID" value="GGD10389.1"/>
    <property type="molecule type" value="Genomic_DNA"/>
</dbReference>
<reference evidence="2" key="1">
    <citation type="journal article" date="2019" name="Int. J. Syst. Evol. Microbiol.">
        <title>The Global Catalogue of Microorganisms (GCM) 10K type strain sequencing project: providing services to taxonomists for standard genome sequencing and annotation.</title>
        <authorList>
            <consortium name="The Broad Institute Genomics Platform"/>
            <consortium name="The Broad Institute Genome Sequencing Center for Infectious Disease"/>
            <person name="Wu L."/>
            <person name="Ma J."/>
        </authorList>
    </citation>
    <scope>NUCLEOTIDE SEQUENCE [LARGE SCALE GENOMIC DNA]</scope>
    <source>
        <strain evidence="2">CGMCC 1.12482</strain>
    </source>
</reference>
<protein>
    <submittedName>
        <fullName evidence="1">Uncharacterized protein</fullName>
    </submittedName>
</protein>
<name>A0ABQ1Q2T3_9GAMM</name>
<accession>A0ABQ1Q2T3</accession>
<proteinExistence type="predicted"/>
<gene>
    <name evidence="1" type="ORF">GCM10007418_31740</name>
</gene>
<comment type="caution">
    <text evidence="1">The sequence shown here is derived from an EMBL/GenBank/DDBJ whole genome shotgun (WGS) entry which is preliminary data.</text>
</comment>
<keyword evidence="2" id="KW-1185">Reference proteome</keyword>
<evidence type="ECO:0000313" key="1">
    <source>
        <dbReference type="EMBL" id="GGD10389.1"/>
    </source>
</evidence>